<comment type="caution">
    <text evidence="2">The sequence shown here is derived from an EMBL/GenBank/DDBJ whole genome shotgun (WGS) entry which is preliminary data.</text>
</comment>
<gene>
    <name evidence="2" type="ORF">PHYBOEH_009961</name>
</gene>
<dbReference type="PANTHER" id="PTHR14873:SF1">
    <property type="entry name" value="OS06G0694100 PROTEIN"/>
    <property type="match status" value="1"/>
</dbReference>
<evidence type="ECO:0000313" key="2">
    <source>
        <dbReference type="EMBL" id="KAG7398968.1"/>
    </source>
</evidence>
<dbReference type="Proteomes" id="UP000693981">
    <property type="component" value="Unassembled WGS sequence"/>
</dbReference>
<reference evidence="2" key="1">
    <citation type="submission" date="2021-02" db="EMBL/GenBank/DDBJ databases">
        <authorList>
            <person name="Palmer J.M."/>
        </authorList>
    </citation>
    <scope>NUCLEOTIDE SEQUENCE</scope>
    <source>
        <strain evidence="2">SCRP23</strain>
    </source>
</reference>
<dbReference type="PANTHER" id="PTHR14873">
    <property type="entry name" value="OS06G0694100 PROTEIN"/>
    <property type="match status" value="1"/>
</dbReference>
<keyword evidence="3" id="KW-1185">Reference proteome</keyword>
<sequence length="547" mass="59745">MAQIEVLHEVAASALAALLASLDAATIDRLREKLLGSTGTPSSELQSVQELAELLPKTVNSDLQTQLQSLIRLVKALCRLVIKYVGVVTADPDNVKALLALDDNLLPILRVLKAFVTRLRDRDLDEAVYSDKGLLQWLPFVLTACYFVENGELPGAELMQSVSVAGDVLEECSSLLKLDRESAVSKYVGQIVALCSQDVDKEQWVSAKSINKKVMLRVVEKVPFPHLGGDLLGRLLALTFPLVDDLTDATQLVGARLLCHIVHNVTPTELRWYSDILMEVLNTAIVTRKPATLDILIDCLVESLDKVSPPGELKHYERFVPRLLRDTSLCSEVARCPRGLEVRLENLLVLPMQSIRILRDNDTVVVQCPLVDEDCCSRESLSSEEGVEIQGVLQSSQAKKRCVAKKEEYAIETRSKKLKTVWGVRNGNCTNNGTNNGSLFVETTNTKSSGCTDGSNGNSCESSSDSSCVDSSSSDFRSSSLAESSISDGSSPCSNSTSSSDNEDSSDSSNNSSSNNNSSESDYEAVKRYRLRLARRTTPLKRTFGSC</sequence>
<accession>A0A8T1X3H9</accession>
<feature type="compositionally biased region" description="Low complexity" evidence="1">
    <location>
        <begin position="507"/>
        <end position="520"/>
    </location>
</feature>
<evidence type="ECO:0000313" key="3">
    <source>
        <dbReference type="Proteomes" id="UP000693981"/>
    </source>
</evidence>
<name>A0A8T1X3H9_9STRA</name>
<organism evidence="2 3">
    <name type="scientific">Phytophthora boehmeriae</name>
    <dbReference type="NCBI Taxonomy" id="109152"/>
    <lineage>
        <taxon>Eukaryota</taxon>
        <taxon>Sar</taxon>
        <taxon>Stramenopiles</taxon>
        <taxon>Oomycota</taxon>
        <taxon>Peronosporomycetes</taxon>
        <taxon>Peronosporales</taxon>
        <taxon>Peronosporaceae</taxon>
        <taxon>Phytophthora</taxon>
    </lineage>
</organism>
<feature type="compositionally biased region" description="Low complexity" evidence="1">
    <location>
        <begin position="479"/>
        <end position="500"/>
    </location>
</feature>
<dbReference type="EMBL" id="JAGDFL010000066">
    <property type="protein sequence ID" value="KAG7398968.1"/>
    <property type="molecule type" value="Genomic_DNA"/>
</dbReference>
<dbReference type="AlphaFoldDB" id="A0A8T1X3H9"/>
<dbReference type="OrthoDB" id="6417021at2759"/>
<proteinExistence type="predicted"/>
<protein>
    <submittedName>
        <fullName evidence="2">Uncharacterized protein</fullName>
    </submittedName>
</protein>
<evidence type="ECO:0000256" key="1">
    <source>
        <dbReference type="SAM" id="MobiDB-lite"/>
    </source>
</evidence>
<feature type="region of interest" description="Disordered" evidence="1">
    <location>
        <begin position="479"/>
        <end position="524"/>
    </location>
</feature>